<dbReference type="InterPro" id="IPR007480">
    <property type="entry name" value="DUF529"/>
</dbReference>
<keyword evidence="4" id="KW-1185">Reference proteome</keyword>
<reference evidence="3 4" key="1">
    <citation type="journal article" date="2005" name="Science">
        <title>Genome sequence of Theileria parva, a bovine pathogen that transforms lymphocytes.</title>
        <authorList>
            <person name="Gardner M.J."/>
            <person name="Bishop R."/>
            <person name="Shah T."/>
            <person name="de Villiers E.P."/>
            <person name="Carlton J.M."/>
            <person name="Hall N."/>
            <person name="Ren Q."/>
            <person name="Paulsen I.T."/>
            <person name="Pain A."/>
            <person name="Berriman M."/>
            <person name="Wilson R.J.M."/>
            <person name="Sato S."/>
            <person name="Ralph S.A."/>
            <person name="Mann D.J."/>
            <person name="Xiong Z."/>
            <person name="Shallom S.J."/>
            <person name="Weidman J."/>
            <person name="Jiang L."/>
            <person name="Lynn J."/>
            <person name="Weaver B."/>
            <person name="Shoaibi A."/>
            <person name="Domingo A.R."/>
            <person name="Wasawo D."/>
            <person name="Crabtree J."/>
            <person name="Wortman J.R."/>
            <person name="Haas B."/>
            <person name="Angiuoli S.V."/>
            <person name="Creasy T.H."/>
            <person name="Lu C."/>
            <person name="Suh B."/>
            <person name="Silva J.C."/>
            <person name="Utterback T.R."/>
            <person name="Feldblyum T.V."/>
            <person name="Pertea M."/>
            <person name="Allen J."/>
            <person name="Nierman W.C."/>
            <person name="Taracha E.L.N."/>
            <person name="Salzberg S.L."/>
            <person name="White O.R."/>
            <person name="Fitzhugh H.A."/>
            <person name="Morzaria S."/>
            <person name="Venter J.C."/>
            <person name="Fraser C.M."/>
            <person name="Nene V."/>
        </authorList>
    </citation>
    <scope>NUCLEOTIDE SEQUENCE [LARGE SCALE GENOMIC DNA]</scope>
    <source>
        <strain evidence="3 4">Muguga</strain>
    </source>
</reference>
<proteinExistence type="predicted"/>
<dbReference type="KEGG" id="tpv:TP01_0619"/>
<dbReference type="AlphaFoldDB" id="Q4N851"/>
<feature type="chain" id="PRO_5004241321" evidence="2">
    <location>
        <begin position="24"/>
        <end position="204"/>
    </location>
</feature>
<feature type="compositionally biased region" description="Polar residues" evidence="1">
    <location>
        <begin position="166"/>
        <end position="178"/>
    </location>
</feature>
<dbReference type="VEuPathDB" id="PiroplasmaDB:TpMuguga_01g00619"/>
<gene>
    <name evidence="3" type="ordered locus">TP01_0619</name>
</gene>
<dbReference type="GeneID" id="3503540"/>
<feature type="region of interest" description="Disordered" evidence="1">
    <location>
        <begin position="154"/>
        <end position="204"/>
    </location>
</feature>
<protein>
    <submittedName>
        <fullName evidence="3">Tash1 protein, putative</fullName>
    </submittedName>
</protein>
<feature type="compositionally biased region" description="Basic and acidic residues" evidence="1">
    <location>
        <begin position="154"/>
        <end position="163"/>
    </location>
</feature>
<dbReference type="Pfam" id="PF04385">
    <property type="entry name" value="FAINT"/>
    <property type="match status" value="1"/>
</dbReference>
<dbReference type="EMBL" id="AAGK01000001">
    <property type="protein sequence ID" value="EAN33857.1"/>
    <property type="molecule type" value="Genomic_DNA"/>
</dbReference>
<keyword evidence="2" id="KW-0732">Signal</keyword>
<sequence>MVRLNILYIIVLLILYHVKTVSSLTLDLRDIDTSKFDVSSVVENGVTKTTILTKRHIPIDELYFAGEMIWKGRPGESVNSITHYSFENHHKMLLYIEVDNSAFEDILYFYTRRGIYLDITEEEFWKLYMEITKDQQVFSPDTSEPTISTDINYEHTEVEKLEPDTESQYTPQKNTIKSEFNEDLGPKIIKAEVGSDGEDDETEL</sequence>
<evidence type="ECO:0000313" key="3">
    <source>
        <dbReference type="EMBL" id="EAN33857.1"/>
    </source>
</evidence>
<feature type="signal peptide" evidence="2">
    <location>
        <begin position="1"/>
        <end position="23"/>
    </location>
</feature>
<feature type="compositionally biased region" description="Acidic residues" evidence="1">
    <location>
        <begin position="195"/>
        <end position="204"/>
    </location>
</feature>
<organism evidence="3 4">
    <name type="scientific">Theileria parva</name>
    <name type="common">East coast fever infection agent</name>
    <dbReference type="NCBI Taxonomy" id="5875"/>
    <lineage>
        <taxon>Eukaryota</taxon>
        <taxon>Sar</taxon>
        <taxon>Alveolata</taxon>
        <taxon>Apicomplexa</taxon>
        <taxon>Aconoidasida</taxon>
        <taxon>Piroplasmida</taxon>
        <taxon>Theileriidae</taxon>
        <taxon>Theileria</taxon>
    </lineage>
</organism>
<dbReference type="Proteomes" id="UP000001949">
    <property type="component" value="Unassembled WGS sequence"/>
</dbReference>
<dbReference type="InParanoid" id="Q4N851"/>
<comment type="caution">
    <text evidence="3">The sequence shown here is derived from an EMBL/GenBank/DDBJ whole genome shotgun (WGS) entry which is preliminary data.</text>
</comment>
<evidence type="ECO:0000256" key="2">
    <source>
        <dbReference type="SAM" id="SignalP"/>
    </source>
</evidence>
<evidence type="ECO:0000256" key="1">
    <source>
        <dbReference type="SAM" id="MobiDB-lite"/>
    </source>
</evidence>
<dbReference type="RefSeq" id="XP_766140.1">
    <property type="nucleotide sequence ID" value="XM_761047.1"/>
</dbReference>
<evidence type="ECO:0000313" key="4">
    <source>
        <dbReference type="Proteomes" id="UP000001949"/>
    </source>
</evidence>
<accession>Q4N851</accession>
<name>Q4N851_THEPA</name>